<dbReference type="EMBL" id="AP024718">
    <property type="protein sequence ID" value="BCX87808.1"/>
    <property type="molecule type" value="Genomic_DNA"/>
</dbReference>
<dbReference type="Proteomes" id="UP001321450">
    <property type="component" value="Chromosome"/>
</dbReference>
<sequence>MRHGWLTIAALFLLVAGLGGWVWWLQHQPQEKSKPALADIDPETVRHITVRHRETEIVFERSDGGWRMRQPYEARVDSYRIEQVLALPKTESQASYPVSGDGLRKFGLEPPRAEVVLEKVPFRFGNQNPIDFRRYVQTADGRVHLIEDTLFHLLTSPPTDWIDTRLLPEGELQELVLPGWHLSRTKTGGWRAEPELAPERLQHWIDEWRLARAIQITPFEGPVPADKAEIRIRSVGREIRFLVLQREPELILLHPERKLRYHFYGRIGHRLLQPPEPASKD</sequence>
<feature type="domain" description="DUF4340" evidence="1">
    <location>
        <begin position="101"/>
        <end position="199"/>
    </location>
</feature>
<organism evidence="2 3">
    <name type="scientific">Methylomarinovum tepidoasis</name>
    <dbReference type="NCBI Taxonomy" id="2840183"/>
    <lineage>
        <taxon>Bacteria</taxon>
        <taxon>Pseudomonadati</taxon>
        <taxon>Pseudomonadota</taxon>
        <taxon>Gammaproteobacteria</taxon>
        <taxon>Methylococcales</taxon>
        <taxon>Methylothermaceae</taxon>
        <taxon>Methylomarinovum</taxon>
    </lineage>
</organism>
<evidence type="ECO:0000313" key="2">
    <source>
        <dbReference type="EMBL" id="BCX87808.1"/>
    </source>
</evidence>
<gene>
    <name evidence="2" type="ORF">MIN45_P0175</name>
</gene>
<reference evidence="3" key="1">
    <citation type="journal article" date="2024" name="Int. J. Syst. Evol. Microbiol.">
        <title>Methylomarinovum tepidoasis sp. nov., a moderately thermophilic methanotroph of the family Methylothermaceae isolated from a deep-sea hydrothermal field.</title>
        <authorList>
            <person name="Hirayama H."/>
            <person name="Takaki Y."/>
            <person name="Abe M."/>
            <person name="Miyazaki M."/>
            <person name="Uematsu K."/>
            <person name="Matsui Y."/>
            <person name="Takai K."/>
        </authorList>
    </citation>
    <scope>NUCLEOTIDE SEQUENCE [LARGE SCALE GENOMIC DNA]</scope>
    <source>
        <strain evidence="3">IN45</strain>
    </source>
</reference>
<name>A0AAU9BWM5_9GAMM</name>
<protein>
    <recommendedName>
        <fullName evidence="1">DUF4340 domain-containing protein</fullName>
    </recommendedName>
</protein>
<dbReference type="InterPro" id="IPR025641">
    <property type="entry name" value="DUF4340"/>
</dbReference>
<keyword evidence="3" id="KW-1185">Reference proteome</keyword>
<accession>A0AAU9BWM5</accession>
<evidence type="ECO:0000259" key="1">
    <source>
        <dbReference type="Pfam" id="PF14238"/>
    </source>
</evidence>
<dbReference type="KEGG" id="meiy:MIN45_P0175"/>
<dbReference type="RefSeq" id="WP_286292760.1">
    <property type="nucleotide sequence ID" value="NZ_AP024718.1"/>
</dbReference>
<proteinExistence type="predicted"/>
<dbReference type="AlphaFoldDB" id="A0AAU9BWM5"/>
<evidence type="ECO:0000313" key="3">
    <source>
        <dbReference type="Proteomes" id="UP001321450"/>
    </source>
</evidence>
<dbReference type="Pfam" id="PF14238">
    <property type="entry name" value="DUF4340"/>
    <property type="match status" value="1"/>
</dbReference>